<protein>
    <submittedName>
        <fullName evidence="4">Glycosyl hydrolases family 16</fullName>
    </submittedName>
</protein>
<dbReference type="SUPFAM" id="SSF49899">
    <property type="entry name" value="Concanavalin A-like lectins/glucanases"/>
    <property type="match status" value="1"/>
</dbReference>
<dbReference type="Proteomes" id="UP000186026">
    <property type="component" value="Unassembled WGS sequence"/>
</dbReference>
<dbReference type="Pfam" id="PF00722">
    <property type="entry name" value="Glyco_hydro_16"/>
    <property type="match status" value="1"/>
</dbReference>
<dbReference type="PANTHER" id="PTHR10963">
    <property type="entry name" value="GLYCOSYL HYDROLASE-RELATED"/>
    <property type="match status" value="1"/>
</dbReference>
<dbReference type="Gene3D" id="2.60.120.200">
    <property type="match status" value="1"/>
</dbReference>
<proteinExistence type="inferred from homology"/>
<dbReference type="STRING" id="529505.SAMN05421761_103367"/>
<gene>
    <name evidence="4" type="ORF">SAMN05421761_103367</name>
</gene>
<dbReference type="EMBL" id="FTOP01000003">
    <property type="protein sequence ID" value="SIS73706.1"/>
    <property type="molecule type" value="Genomic_DNA"/>
</dbReference>
<dbReference type="RefSeq" id="WP_084565828.1">
    <property type="nucleotide sequence ID" value="NZ_FTOP01000003.1"/>
</dbReference>
<comment type="similarity">
    <text evidence="1">Belongs to the glycosyl hydrolase 16 family.</text>
</comment>
<keyword evidence="2" id="KW-0732">Signal</keyword>
<sequence>MIQRTFFVLLLGCFNTVFFDAQAQLKQWTLIWSEEFNYKGLPDLEKWSYELGHVRNQEQQYYTQNRLTNAQVKRGKLFITGRKGKYPNAAFDPGSTNWRTSEPYASYTSASISTQGLHAWTYGRIEVRAKLPKGKGLWPAIWMLGTDIDEVGWPFAGEIDIMEHVGKKPLEIHGTVHYPVGNEEEYLSNGGLHVQKGLARKFNVYAIEWSAEKIDFYVNDDLYHS</sequence>
<evidence type="ECO:0000313" key="5">
    <source>
        <dbReference type="Proteomes" id="UP000186026"/>
    </source>
</evidence>
<evidence type="ECO:0000259" key="3">
    <source>
        <dbReference type="PROSITE" id="PS51762"/>
    </source>
</evidence>
<organism evidence="4 5">
    <name type="scientific">Belliella pelovolcani</name>
    <dbReference type="NCBI Taxonomy" id="529505"/>
    <lineage>
        <taxon>Bacteria</taxon>
        <taxon>Pseudomonadati</taxon>
        <taxon>Bacteroidota</taxon>
        <taxon>Cytophagia</taxon>
        <taxon>Cytophagales</taxon>
        <taxon>Cyclobacteriaceae</taxon>
        <taxon>Belliella</taxon>
    </lineage>
</organism>
<dbReference type="GO" id="GO:0005975">
    <property type="term" value="P:carbohydrate metabolic process"/>
    <property type="evidence" value="ECO:0007669"/>
    <property type="project" value="InterPro"/>
</dbReference>
<dbReference type="CDD" id="cd08023">
    <property type="entry name" value="GH16_laminarinase_like"/>
    <property type="match status" value="1"/>
</dbReference>
<evidence type="ECO:0000313" key="4">
    <source>
        <dbReference type="EMBL" id="SIS73706.1"/>
    </source>
</evidence>
<dbReference type="AlphaFoldDB" id="A0A1N7LIS4"/>
<evidence type="ECO:0000256" key="1">
    <source>
        <dbReference type="ARBA" id="ARBA00006865"/>
    </source>
</evidence>
<feature type="domain" description="GH16" evidence="3">
    <location>
        <begin position="26"/>
        <end position="225"/>
    </location>
</feature>
<accession>A0A1N7LIS4</accession>
<keyword evidence="4" id="KW-0378">Hydrolase</keyword>
<dbReference type="GO" id="GO:0004553">
    <property type="term" value="F:hydrolase activity, hydrolyzing O-glycosyl compounds"/>
    <property type="evidence" value="ECO:0007669"/>
    <property type="project" value="InterPro"/>
</dbReference>
<dbReference type="InterPro" id="IPR013320">
    <property type="entry name" value="ConA-like_dom_sf"/>
</dbReference>
<reference evidence="5" key="1">
    <citation type="submission" date="2017-01" db="EMBL/GenBank/DDBJ databases">
        <authorList>
            <person name="Varghese N."/>
            <person name="Submissions S."/>
        </authorList>
    </citation>
    <scope>NUCLEOTIDE SEQUENCE [LARGE SCALE GENOMIC DNA]</scope>
    <source>
        <strain evidence="5">DSM 46698</strain>
    </source>
</reference>
<feature type="chain" id="PRO_5012026389" evidence="2">
    <location>
        <begin position="24"/>
        <end position="225"/>
    </location>
</feature>
<dbReference type="PANTHER" id="PTHR10963:SF55">
    <property type="entry name" value="GLYCOSIDE HYDROLASE FAMILY 16 PROTEIN"/>
    <property type="match status" value="1"/>
</dbReference>
<dbReference type="InterPro" id="IPR000757">
    <property type="entry name" value="Beta-glucanase-like"/>
</dbReference>
<dbReference type="PROSITE" id="PS51762">
    <property type="entry name" value="GH16_2"/>
    <property type="match status" value="1"/>
</dbReference>
<name>A0A1N7LIS4_9BACT</name>
<evidence type="ECO:0000256" key="2">
    <source>
        <dbReference type="SAM" id="SignalP"/>
    </source>
</evidence>
<keyword evidence="5" id="KW-1185">Reference proteome</keyword>
<dbReference type="OrthoDB" id="9776255at2"/>
<feature type="signal peptide" evidence="2">
    <location>
        <begin position="1"/>
        <end position="23"/>
    </location>
</feature>
<dbReference type="InterPro" id="IPR050546">
    <property type="entry name" value="Glycosyl_Hydrlase_16"/>
</dbReference>